<accession>A0AAU1I496</accession>
<organism evidence="3">
    <name type="scientific">Streptomyces sp. NBC_00180</name>
    <dbReference type="NCBI Taxonomy" id="2903632"/>
    <lineage>
        <taxon>Bacteria</taxon>
        <taxon>Bacillati</taxon>
        <taxon>Actinomycetota</taxon>
        <taxon>Actinomycetes</taxon>
        <taxon>Kitasatosporales</taxon>
        <taxon>Streptomycetaceae</taxon>
        <taxon>Streptomyces</taxon>
    </lineage>
</organism>
<feature type="domain" description="Barstar (barnase inhibitor)" evidence="2">
    <location>
        <begin position="37"/>
        <end position="123"/>
    </location>
</feature>
<dbReference type="Gene3D" id="3.30.370.10">
    <property type="entry name" value="Barstar-like"/>
    <property type="match status" value="1"/>
</dbReference>
<sequence>MSGLSWWAESPPWVHVIASDSQVTATEALPPNGAIFAARLHGQDMADADGVFTQFYESFRLPDYFGWNWDALYDCLSDLNWIPATRYILIIEGSENVLSGSMEERSMFFRTLLRSAESWASRPEFPEQPKSTFHVIFVCDSGARDELTRETRELT</sequence>
<dbReference type="SUPFAM" id="SSF52038">
    <property type="entry name" value="Barstar-related"/>
    <property type="match status" value="1"/>
</dbReference>
<comment type="similarity">
    <text evidence="1">Belongs to the barstar family.</text>
</comment>
<dbReference type="Pfam" id="PF01337">
    <property type="entry name" value="Barstar"/>
    <property type="match status" value="1"/>
</dbReference>
<dbReference type="InterPro" id="IPR035905">
    <property type="entry name" value="Barstar-like_sf"/>
</dbReference>
<dbReference type="InterPro" id="IPR000468">
    <property type="entry name" value="Barstar"/>
</dbReference>
<evidence type="ECO:0000256" key="1">
    <source>
        <dbReference type="ARBA" id="ARBA00006845"/>
    </source>
</evidence>
<dbReference type="EMBL" id="CP108140">
    <property type="protein sequence ID" value="WTP89232.1"/>
    <property type="molecule type" value="Genomic_DNA"/>
</dbReference>
<protein>
    <submittedName>
        <fullName evidence="3">Barstar family protein</fullName>
    </submittedName>
</protein>
<dbReference type="AlphaFoldDB" id="A0AAU1I496"/>
<evidence type="ECO:0000313" key="3">
    <source>
        <dbReference type="EMBL" id="WTP89232.1"/>
    </source>
</evidence>
<evidence type="ECO:0000259" key="2">
    <source>
        <dbReference type="Pfam" id="PF01337"/>
    </source>
</evidence>
<reference evidence="3" key="1">
    <citation type="submission" date="2022-10" db="EMBL/GenBank/DDBJ databases">
        <title>The complete genomes of actinobacterial strains from the NBC collection.</title>
        <authorList>
            <person name="Joergensen T.S."/>
            <person name="Alvarez Arevalo M."/>
            <person name="Sterndorff E.B."/>
            <person name="Faurdal D."/>
            <person name="Vuksanovic O."/>
            <person name="Mourched A.-S."/>
            <person name="Charusanti P."/>
            <person name="Shaw S."/>
            <person name="Blin K."/>
            <person name="Weber T."/>
        </authorList>
    </citation>
    <scope>NUCLEOTIDE SEQUENCE</scope>
    <source>
        <strain evidence="3">NBC 00180</strain>
    </source>
</reference>
<proteinExistence type="inferred from homology"/>
<gene>
    <name evidence="3" type="ORF">OG477_29490</name>
</gene>
<name>A0AAU1I496_9ACTN</name>